<keyword evidence="2" id="KW-0804">Transcription</keyword>
<feature type="region of interest" description="Disordered" evidence="4">
    <location>
        <begin position="266"/>
        <end position="312"/>
    </location>
</feature>
<dbReference type="PROSITE" id="PS50985">
    <property type="entry name" value="GRAS"/>
    <property type="match status" value="1"/>
</dbReference>
<dbReference type="Proteomes" id="UP001454036">
    <property type="component" value="Unassembled WGS sequence"/>
</dbReference>
<keyword evidence="6" id="KW-1185">Reference proteome</keyword>
<feature type="region of interest" description="SAW" evidence="3">
    <location>
        <begin position="669"/>
        <end position="744"/>
    </location>
</feature>
<comment type="caution">
    <text evidence="3">Lacks conserved residue(s) required for the propagation of feature annotation.</text>
</comment>
<feature type="compositionally biased region" description="Low complexity" evidence="4">
    <location>
        <begin position="145"/>
        <end position="162"/>
    </location>
</feature>
<dbReference type="EMBL" id="BAABME010005440">
    <property type="protein sequence ID" value="GAA0165634.1"/>
    <property type="molecule type" value="Genomic_DNA"/>
</dbReference>
<gene>
    <name evidence="5" type="ORF">LIER_20983</name>
</gene>
<feature type="region of interest" description="Disordered" evidence="4">
    <location>
        <begin position="142"/>
        <end position="166"/>
    </location>
</feature>
<dbReference type="InterPro" id="IPR005202">
    <property type="entry name" value="TF_GRAS"/>
</dbReference>
<feature type="region of interest" description="Leucine repeat I (LRI)" evidence="3">
    <location>
        <begin position="370"/>
        <end position="430"/>
    </location>
</feature>
<comment type="similarity">
    <text evidence="3">Belongs to the GRAS family.</text>
</comment>
<evidence type="ECO:0000313" key="5">
    <source>
        <dbReference type="EMBL" id="GAA0165634.1"/>
    </source>
</evidence>
<dbReference type="AlphaFoldDB" id="A0AAV3QNI0"/>
<feature type="region of interest" description="Leucine repeat II (LRII)" evidence="3">
    <location>
        <begin position="530"/>
        <end position="562"/>
    </location>
</feature>
<feature type="compositionally biased region" description="Basic and acidic residues" evidence="4">
    <location>
        <begin position="266"/>
        <end position="286"/>
    </location>
</feature>
<evidence type="ECO:0000256" key="1">
    <source>
        <dbReference type="ARBA" id="ARBA00023015"/>
    </source>
</evidence>
<comment type="caution">
    <text evidence="5">The sequence shown here is derived from an EMBL/GenBank/DDBJ whole genome shotgun (WGS) entry which is preliminary data.</text>
</comment>
<evidence type="ECO:0008006" key="7">
    <source>
        <dbReference type="Google" id="ProtNLM"/>
    </source>
</evidence>
<reference evidence="5 6" key="1">
    <citation type="submission" date="2024-01" db="EMBL/GenBank/DDBJ databases">
        <title>The complete chloroplast genome sequence of Lithospermum erythrorhizon: insights into the phylogenetic relationship among Boraginaceae species and the maternal lineages of purple gromwells.</title>
        <authorList>
            <person name="Okada T."/>
            <person name="Watanabe K."/>
        </authorList>
    </citation>
    <scope>NUCLEOTIDE SEQUENCE [LARGE SCALE GENOMIC DNA]</scope>
</reference>
<proteinExistence type="inferred from homology"/>
<organism evidence="5 6">
    <name type="scientific">Lithospermum erythrorhizon</name>
    <name type="common">Purple gromwell</name>
    <name type="synonym">Lithospermum officinale var. erythrorhizon</name>
    <dbReference type="NCBI Taxonomy" id="34254"/>
    <lineage>
        <taxon>Eukaryota</taxon>
        <taxon>Viridiplantae</taxon>
        <taxon>Streptophyta</taxon>
        <taxon>Embryophyta</taxon>
        <taxon>Tracheophyta</taxon>
        <taxon>Spermatophyta</taxon>
        <taxon>Magnoliopsida</taxon>
        <taxon>eudicotyledons</taxon>
        <taxon>Gunneridae</taxon>
        <taxon>Pentapetalae</taxon>
        <taxon>asterids</taxon>
        <taxon>lamiids</taxon>
        <taxon>Boraginales</taxon>
        <taxon>Boraginaceae</taxon>
        <taxon>Boraginoideae</taxon>
        <taxon>Lithospermeae</taxon>
        <taxon>Lithospermum</taxon>
    </lineage>
</organism>
<evidence type="ECO:0000313" key="6">
    <source>
        <dbReference type="Proteomes" id="UP001454036"/>
    </source>
</evidence>
<feature type="region of interest" description="VHIID" evidence="3">
    <location>
        <begin position="449"/>
        <end position="514"/>
    </location>
</feature>
<sequence length="746" mass="84625">MDSHFNTFPDSFDDFKFTDETPLPTTEQYLHNPYGSAFVDNPLDIDFMNNHDFPATSEFGVSLPSLDTSRDINSPDDHESDPVLKFLNQILLEENMEEKPSMFHDPLTLQAAEKPFYDAIGRNYLPSPTLDHPTYVDVNATSPDSFFGSTSENSTTSSSSGGRPLDHLWNVDPGGNKLLMDPTQPSTRAAELSLTYSQPLVNPINSCSRSYDRQTDFSTITNLVPDIFSDSESILQFQKGMEEAMKFLPTNNQLIIDLDQYALPPKSEEGPPKVLVKKEKDEKDNTPRSTRGRKHLHRQDSELEGQRNKKKSAVYEEEVELSELFDKVLLIDVEGFCSSKNIDFRVPSGSDQGLSNGKARSNKQGTKTDVDLCTLLVSCAQAVASDDHRTANDQLKKIREHASSTGDACQRLANIFSNGIEARLAGTGRQIYAALASKRISAVEKLKAYQVYISACPFKTISMYFANKMILKTAAKASTLHIVDFGILYGFQWPMLIQLLSSRQGGPPRLRITGIEFPQSGFRPEVMIEETGRRLAKYCERFKVPFEYQAIATKSWETINIDDLKLARDEVLAVNCLQRFKNLLDETVLEESPRDVMLNLIRKTKPDIFIQSVVNGSFNSPFFVTRFREALFYYSSLFDMLDVTLPRDNQLRLNFEKEFYGREVVNIIACEGPERVERPETCKQWQFRNMRAGFKLLPLDKEIVEKLKGKVEAAYHKDFVLDEDGHWMLQGWKGRILYGSSCWVPE</sequence>
<feature type="short sequence motif" description="VHIID" evidence="3">
    <location>
        <begin position="480"/>
        <end position="484"/>
    </location>
</feature>
<evidence type="ECO:0000256" key="3">
    <source>
        <dbReference type="PROSITE-ProRule" id="PRU01191"/>
    </source>
</evidence>
<keyword evidence="1" id="KW-0805">Transcription regulation</keyword>
<evidence type="ECO:0000256" key="2">
    <source>
        <dbReference type="ARBA" id="ARBA00023163"/>
    </source>
</evidence>
<dbReference type="Pfam" id="PF03514">
    <property type="entry name" value="GRAS"/>
    <property type="match status" value="1"/>
</dbReference>
<protein>
    <recommendedName>
        <fullName evidence="7">Scarecrow-like protein 14</fullName>
    </recommendedName>
</protein>
<dbReference type="PANTHER" id="PTHR31636">
    <property type="entry name" value="OSJNBA0084A10.13 PROTEIN-RELATED"/>
    <property type="match status" value="1"/>
</dbReference>
<feature type="compositionally biased region" description="Basic and acidic residues" evidence="4">
    <location>
        <begin position="298"/>
        <end position="307"/>
    </location>
</feature>
<accession>A0AAV3QNI0</accession>
<name>A0AAV3QNI0_LITER</name>
<evidence type="ECO:0000256" key="4">
    <source>
        <dbReference type="SAM" id="MobiDB-lite"/>
    </source>
</evidence>